<dbReference type="OrthoDB" id="4069563at2759"/>
<dbReference type="GO" id="GO:0005198">
    <property type="term" value="F:structural molecule activity"/>
    <property type="evidence" value="ECO:0007669"/>
    <property type="project" value="EnsemblFungi"/>
</dbReference>
<protein>
    <recommendedName>
        <fullName evidence="7">Mediator of RNA polymerase II transcription subunit 9</fullName>
    </recommendedName>
    <alternativeName>
        <fullName evidence="7">Mediator complex subunit 9</fullName>
    </alternativeName>
</protein>
<keyword evidence="6 7" id="KW-0539">Nucleus</keyword>
<evidence type="ECO:0000313" key="11">
    <source>
        <dbReference type="Proteomes" id="UP000005666"/>
    </source>
</evidence>
<dbReference type="GO" id="GO:0070847">
    <property type="term" value="C:core mediator complex"/>
    <property type="evidence" value="ECO:0007669"/>
    <property type="project" value="EnsemblFungi"/>
</dbReference>
<dbReference type="Pfam" id="PF07544">
    <property type="entry name" value="Med9"/>
    <property type="match status" value="1"/>
</dbReference>
<dbReference type="HOGENOM" id="CLU_143643_0_0_1"/>
<sequence>MSLRNKSLIEIMNKLEPADVGTNQASSELESEGKPTLGPNLASAPSSTTLNTIGSNTNIANTEFIPYLFYCLHQIRKDQSNSANKFELQVGFIKHRLRSCKTFIETDQVFKDLMSKSIEDWNEEIQNRECELQRKKEVINNLRSTIDSILNK</sequence>
<dbReference type="RefSeq" id="XP_003686852.1">
    <property type="nucleotide sequence ID" value="XM_003686804.1"/>
</dbReference>
<evidence type="ECO:0000313" key="10">
    <source>
        <dbReference type="EMBL" id="CCE64418.1"/>
    </source>
</evidence>
<keyword evidence="3 7" id="KW-0805">Transcription regulation</keyword>
<evidence type="ECO:0000256" key="1">
    <source>
        <dbReference type="ARBA" id="ARBA00004123"/>
    </source>
</evidence>
<feature type="region of interest" description="Disordered" evidence="9">
    <location>
        <begin position="20"/>
        <end position="43"/>
    </location>
</feature>
<keyword evidence="11" id="KW-1185">Reference proteome</keyword>
<comment type="function">
    <text evidence="7">Component of the Mediator complex, a coactivator involved in the regulated transcription of nearly all RNA polymerase II-dependent genes. Mediator functions as a bridge to convey information from gene-specific regulatory proteins to the basal RNA polymerase II transcription machinery. Mediator is recruited to promoters by direct interactions with regulatory proteins and serves as a scaffold for the assembly of a functional preinitiation complex with RNA polymerase II and the general transcription factors.</text>
</comment>
<comment type="subunit">
    <text evidence="7">Component of the Mediator complex.</text>
</comment>
<accession>G8BWG7</accession>
<organism evidence="10 11">
    <name type="scientific">Tetrapisispora phaffii (strain ATCC 24235 / CBS 4417 / NBRC 1672 / NRRL Y-8282 / UCD 70-5)</name>
    <name type="common">Yeast</name>
    <name type="synonym">Fabospora phaffii</name>
    <dbReference type="NCBI Taxonomy" id="1071381"/>
    <lineage>
        <taxon>Eukaryota</taxon>
        <taxon>Fungi</taxon>
        <taxon>Dikarya</taxon>
        <taxon>Ascomycota</taxon>
        <taxon>Saccharomycotina</taxon>
        <taxon>Saccharomycetes</taxon>
        <taxon>Saccharomycetales</taxon>
        <taxon>Saccharomycetaceae</taxon>
        <taxon>Tetrapisispora</taxon>
    </lineage>
</organism>
<keyword evidence="4 7" id="KW-0010">Activator</keyword>
<reference evidence="10 11" key="1">
    <citation type="journal article" date="2011" name="Proc. Natl. Acad. Sci. U.S.A.">
        <title>Evolutionary erosion of yeast sex chromosomes by mating-type switching accidents.</title>
        <authorList>
            <person name="Gordon J.L."/>
            <person name="Armisen D."/>
            <person name="Proux-Wera E."/>
            <person name="Oheigeartaigh S.S."/>
            <person name="Byrne K.P."/>
            <person name="Wolfe K.H."/>
        </authorList>
    </citation>
    <scope>NUCLEOTIDE SEQUENCE [LARGE SCALE GENOMIC DNA]</scope>
    <source>
        <strain evidence="11">ATCC 24235 / CBS 4417 / NBRC 1672 / NRRL Y-8282 / UCD 70-5</strain>
    </source>
</reference>
<dbReference type="Proteomes" id="UP000005666">
    <property type="component" value="Chromosome 8"/>
</dbReference>
<name>G8BWG7_TETPH</name>
<dbReference type="InterPro" id="IPR011425">
    <property type="entry name" value="Med9"/>
</dbReference>
<dbReference type="GeneID" id="11533871"/>
<proteinExistence type="inferred from homology"/>
<keyword evidence="5 7" id="KW-0804">Transcription</keyword>
<dbReference type="GO" id="GO:0032968">
    <property type="term" value="P:positive regulation of transcription elongation by RNA polymerase II"/>
    <property type="evidence" value="ECO:0007669"/>
    <property type="project" value="EnsemblFungi"/>
</dbReference>
<comment type="subcellular location">
    <subcellularLocation>
        <location evidence="1 7">Nucleus</location>
    </subcellularLocation>
</comment>
<evidence type="ECO:0000256" key="2">
    <source>
        <dbReference type="ARBA" id="ARBA00008089"/>
    </source>
</evidence>
<keyword evidence="8" id="KW-0175">Coiled coil</keyword>
<evidence type="ECO:0000256" key="8">
    <source>
        <dbReference type="SAM" id="Coils"/>
    </source>
</evidence>
<evidence type="ECO:0000256" key="4">
    <source>
        <dbReference type="ARBA" id="ARBA00023159"/>
    </source>
</evidence>
<evidence type="ECO:0000256" key="3">
    <source>
        <dbReference type="ARBA" id="ARBA00023015"/>
    </source>
</evidence>
<dbReference type="GO" id="GO:0060261">
    <property type="term" value="P:positive regulation of transcription initiation by RNA polymerase II"/>
    <property type="evidence" value="ECO:0007669"/>
    <property type="project" value="EnsemblFungi"/>
</dbReference>
<evidence type="ECO:0000256" key="5">
    <source>
        <dbReference type="ARBA" id="ARBA00023163"/>
    </source>
</evidence>
<gene>
    <name evidence="10" type="primary">TPHA0H02140</name>
    <name evidence="7" type="synonym">MED9</name>
    <name evidence="10" type="ordered locus">TPHA_0H02140</name>
</gene>
<dbReference type="EMBL" id="HE612863">
    <property type="protein sequence ID" value="CCE64418.1"/>
    <property type="molecule type" value="Genomic_DNA"/>
</dbReference>
<dbReference type="KEGG" id="tpf:TPHA_0H02140"/>
<dbReference type="GO" id="GO:0000122">
    <property type="term" value="P:negative regulation of transcription by RNA polymerase II"/>
    <property type="evidence" value="ECO:0007669"/>
    <property type="project" value="EnsemblFungi"/>
</dbReference>
<dbReference type="AlphaFoldDB" id="G8BWG7"/>
<feature type="coiled-coil region" evidence="8">
    <location>
        <begin position="118"/>
        <end position="152"/>
    </location>
</feature>
<dbReference type="GO" id="GO:0051123">
    <property type="term" value="P:RNA polymerase II preinitiation complex assembly"/>
    <property type="evidence" value="ECO:0007669"/>
    <property type="project" value="EnsemblFungi"/>
</dbReference>
<dbReference type="GO" id="GO:0005829">
    <property type="term" value="C:cytosol"/>
    <property type="evidence" value="ECO:0007669"/>
    <property type="project" value="EnsemblFungi"/>
</dbReference>
<dbReference type="STRING" id="1071381.G8BWG7"/>
<dbReference type="eggNOG" id="ENOG502S8AG">
    <property type="taxonomic scope" value="Eukaryota"/>
</dbReference>
<dbReference type="GO" id="GO:0003713">
    <property type="term" value="F:transcription coactivator activity"/>
    <property type="evidence" value="ECO:0007669"/>
    <property type="project" value="EnsemblFungi"/>
</dbReference>
<evidence type="ECO:0000256" key="9">
    <source>
        <dbReference type="SAM" id="MobiDB-lite"/>
    </source>
</evidence>
<evidence type="ECO:0000256" key="7">
    <source>
        <dbReference type="RuleBase" id="RU364145"/>
    </source>
</evidence>
<dbReference type="GO" id="GO:0016592">
    <property type="term" value="C:mediator complex"/>
    <property type="evidence" value="ECO:0007669"/>
    <property type="project" value="InterPro"/>
</dbReference>
<evidence type="ECO:0000256" key="6">
    <source>
        <dbReference type="ARBA" id="ARBA00023242"/>
    </source>
</evidence>
<comment type="similarity">
    <text evidence="2 7">Belongs to the Mediator complex subunit 9 family.</text>
</comment>